<dbReference type="InterPro" id="IPR038742">
    <property type="entry name" value="FRS2_PTB"/>
</dbReference>
<evidence type="ECO:0000313" key="8">
    <source>
        <dbReference type="Proteomes" id="UP000515158"/>
    </source>
</evidence>
<reference evidence="9" key="1">
    <citation type="submission" date="2025-08" db="UniProtKB">
        <authorList>
            <consortium name="RefSeq"/>
        </authorList>
    </citation>
    <scope>IDENTIFICATION</scope>
    <source>
        <tissue evidence="9">Total insect</tissue>
    </source>
</reference>
<feature type="region of interest" description="Disordered" evidence="6">
    <location>
        <begin position="397"/>
        <end position="419"/>
    </location>
</feature>
<keyword evidence="8" id="KW-1185">Reference proteome</keyword>
<keyword evidence="4" id="KW-0472">Membrane</keyword>
<dbReference type="Gene3D" id="2.30.29.30">
    <property type="entry name" value="Pleckstrin-homology domain (PH domain)/Phosphotyrosine-binding domain (PTB)"/>
    <property type="match status" value="1"/>
</dbReference>
<organism evidence="9">
    <name type="scientific">Thrips palmi</name>
    <name type="common">Melon thrips</name>
    <dbReference type="NCBI Taxonomy" id="161013"/>
    <lineage>
        <taxon>Eukaryota</taxon>
        <taxon>Metazoa</taxon>
        <taxon>Ecdysozoa</taxon>
        <taxon>Arthropoda</taxon>
        <taxon>Hexapoda</taxon>
        <taxon>Insecta</taxon>
        <taxon>Pterygota</taxon>
        <taxon>Neoptera</taxon>
        <taxon>Paraneoptera</taxon>
        <taxon>Thysanoptera</taxon>
        <taxon>Terebrantia</taxon>
        <taxon>Thripoidea</taxon>
        <taxon>Thripidae</taxon>
        <taxon>Thrips</taxon>
    </lineage>
</organism>
<dbReference type="SUPFAM" id="SSF50729">
    <property type="entry name" value="PH domain-like"/>
    <property type="match status" value="1"/>
</dbReference>
<evidence type="ECO:0000256" key="2">
    <source>
        <dbReference type="ARBA" id="ARBA00022553"/>
    </source>
</evidence>
<dbReference type="InterPro" id="IPR002404">
    <property type="entry name" value="IRS_PTB"/>
</dbReference>
<dbReference type="Pfam" id="PF02174">
    <property type="entry name" value="IRS"/>
    <property type="match status" value="1"/>
</dbReference>
<dbReference type="GO" id="GO:0008543">
    <property type="term" value="P:fibroblast growth factor receptor signaling pathway"/>
    <property type="evidence" value="ECO:0007669"/>
    <property type="project" value="TreeGrafter"/>
</dbReference>
<dbReference type="PANTHER" id="PTHR21258:SF55">
    <property type="entry name" value="FI23523P1"/>
    <property type="match status" value="1"/>
</dbReference>
<dbReference type="InterPro" id="IPR050996">
    <property type="entry name" value="Docking_Protein_DOK"/>
</dbReference>
<dbReference type="KEGG" id="tpal:117638909"/>
<dbReference type="GO" id="GO:0016020">
    <property type="term" value="C:membrane"/>
    <property type="evidence" value="ECO:0007669"/>
    <property type="project" value="UniProtKB-SubCell"/>
</dbReference>
<feature type="compositionally biased region" description="Low complexity" evidence="6">
    <location>
        <begin position="164"/>
        <end position="178"/>
    </location>
</feature>
<sequence length="464" mass="50106">MGCVSSKRNINSLHPNIYEVVNVDDDGNKISDGLLEVTDTELIHRQKNKPAIVWPLKSLRRYGADSQLFSFESGRRAPTGEGIYAFRCQRAEELFNHLQAHFTAEENATSNVLARTPDSTEPSGYLEPTHPRNVVIRQRQWNSNGRMDSINSCGPVSPPPVSPSPTSSVPVPSTPATPGSEIVPSPGDAISLVPEEPEEPDRTLCDDSNNNQHHPYLNYEIIEVVQLNKYEAASEPAPPSYPVAPSYMNVEIANSGDVSSSFGSEALPNSACNGDGYDSTGEVLRDHLYMNVVPGYENVASVPAENRVPPEGVSIIAKPVSGVALPYLPSSQSLTCGPLLRGKAIAKLLIGQDSEDDGYPSYSNLSPSEREGLGLYPFKNTATVNYAVLDLNQPPSSPAISLTPTGTHPDSPHGISSRGYATIDFNKTEALSHSVNPNLMDVDHEGCRKTRHNSTISDLPTPID</sequence>
<evidence type="ECO:0000313" key="9">
    <source>
        <dbReference type="RefSeq" id="XP_034229973.1"/>
    </source>
</evidence>
<evidence type="ECO:0000256" key="1">
    <source>
        <dbReference type="ARBA" id="ARBA00004370"/>
    </source>
</evidence>
<dbReference type="Proteomes" id="UP000515158">
    <property type="component" value="Unplaced"/>
</dbReference>
<feature type="compositionally biased region" description="Polar residues" evidence="6">
    <location>
        <begin position="107"/>
        <end position="122"/>
    </location>
</feature>
<keyword evidence="5" id="KW-0449">Lipoprotein</keyword>
<dbReference type="OrthoDB" id="6279276at2759"/>
<dbReference type="GeneID" id="117638909"/>
<dbReference type="SMART" id="SM00310">
    <property type="entry name" value="PTBI"/>
    <property type="match status" value="1"/>
</dbReference>
<evidence type="ECO:0000256" key="3">
    <source>
        <dbReference type="ARBA" id="ARBA00022707"/>
    </source>
</evidence>
<dbReference type="InParanoid" id="A0A6P8XSX7"/>
<dbReference type="CDD" id="cd01202">
    <property type="entry name" value="PTB_FRS2"/>
    <property type="match status" value="1"/>
</dbReference>
<dbReference type="RefSeq" id="XP_034229973.1">
    <property type="nucleotide sequence ID" value="XM_034374082.1"/>
</dbReference>
<feature type="compositionally biased region" description="Polar residues" evidence="6">
    <location>
        <begin position="398"/>
        <end position="408"/>
    </location>
</feature>
<dbReference type="PANTHER" id="PTHR21258">
    <property type="entry name" value="DOCKING PROTEIN RELATED"/>
    <property type="match status" value="1"/>
</dbReference>
<feature type="domain" description="IRS-type PTB" evidence="7">
    <location>
        <begin position="10"/>
        <end position="112"/>
    </location>
</feature>
<feature type="region of interest" description="Disordered" evidence="6">
    <location>
        <begin position="107"/>
        <end position="202"/>
    </location>
</feature>
<proteinExistence type="predicted"/>
<dbReference type="GO" id="GO:0005737">
    <property type="term" value="C:cytoplasm"/>
    <property type="evidence" value="ECO:0007669"/>
    <property type="project" value="TreeGrafter"/>
</dbReference>
<gene>
    <name evidence="9" type="primary">LOC117638909</name>
</gene>
<keyword evidence="2" id="KW-0597">Phosphoprotein</keyword>
<evidence type="ECO:0000256" key="4">
    <source>
        <dbReference type="ARBA" id="ARBA00023136"/>
    </source>
</evidence>
<dbReference type="AlphaFoldDB" id="A0A6P8XSX7"/>
<protein>
    <submittedName>
        <fullName evidence="9">Uncharacterized protein LOC117638909</fullName>
    </submittedName>
</protein>
<evidence type="ECO:0000256" key="5">
    <source>
        <dbReference type="ARBA" id="ARBA00023288"/>
    </source>
</evidence>
<keyword evidence="3" id="KW-0519">Myristate</keyword>
<dbReference type="SMART" id="SM01244">
    <property type="entry name" value="IRS"/>
    <property type="match status" value="1"/>
</dbReference>
<dbReference type="GO" id="GO:0005068">
    <property type="term" value="F:transmembrane receptor protein tyrosine kinase adaptor activity"/>
    <property type="evidence" value="ECO:0007669"/>
    <property type="project" value="TreeGrafter"/>
</dbReference>
<feature type="compositionally biased region" description="Polar residues" evidence="6">
    <location>
        <begin position="139"/>
        <end position="154"/>
    </location>
</feature>
<evidence type="ECO:0000259" key="7">
    <source>
        <dbReference type="PROSITE" id="PS51064"/>
    </source>
</evidence>
<accession>A0A6P8XSX7</accession>
<name>A0A6P8XSX7_THRPL</name>
<dbReference type="InterPro" id="IPR011993">
    <property type="entry name" value="PH-like_dom_sf"/>
</dbReference>
<dbReference type="PROSITE" id="PS51064">
    <property type="entry name" value="IRS_PTB"/>
    <property type="match status" value="1"/>
</dbReference>
<comment type="subcellular location">
    <subcellularLocation>
        <location evidence="1">Membrane</location>
    </subcellularLocation>
</comment>
<dbReference type="GO" id="GO:0005104">
    <property type="term" value="F:fibroblast growth factor receptor binding"/>
    <property type="evidence" value="ECO:0007669"/>
    <property type="project" value="TreeGrafter"/>
</dbReference>
<evidence type="ECO:0000256" key="6">
    <source>
        <dbReference type="SAM" id="MobiDB-lite"/>
    </source>
</evidence>